<dbReference type="SUPFAM" id="SSF52540">
    <property type="entry name" value="P-loop containing nucleoside triphosphate hydrolases"/>
    <property type="match status" value="1"/>
</dbReference>
<keyword evidence="7" id="KW-1185">Reference proteome</keyword>
<dbReference type="Pfam" id="PF00005">
    <property type="entry name" value="ABC_tran"/>
    <property type="match status" value="1"/>
</dbReference>
<dbReference type="InterPro" id="IPR003593">
    <property type="entry name" value="AAA+_ATPase"/>
</dbReference>
<comment type="caution">
    <text evidence="6">The sequence shown here is derived from an EMBL/GenBank/DDBJ whole genome shotgun (WGS) entry which is preliminary data.</text>
</comment>
<dbReference type="AlphaFoldDB" id="A0AA45WPA6"/>
<evidence type="ECO:0000313" key="6">
    <source>
        <dbReference type="EMBL" id="SMP20721.1"/>
    </source>
</evidence>
<dbReference type="Gene3D" id="3.40.50.300">
    <property type="entry name" value="P-loop containing nucleotide triphosphate hydrolases"/>
    <property type="match status" value="1"/>
</dbReference>
<dbReference type="PROSITE" id="PS00211">
    <property type="entry name" value="ABC_TRANSPORTER_1"/>
    <property type="match status" value="1"/>
</dbReference>
<keyword evidence="3" id="KW-0547">Nucleotide-binding</keyword>
<evidence type="ECO:0000259" key="5">
    <source>
        <dbReference type="PROSITE" id="PS50893"/>
    </source>
</evidence>
<proteinExistence type="inferred from homology"/>
<accession>A0AA45WPA6</accession>
<dbReference type="InterPro" id="IPR003439">
    <property type="entry name" value="ABC_transporter-like_ATP-bd"/>
</dbReference>
<feature type="domain" description="ABC transporter" evidence="5">
    <location>
        <begin position="4"/>
        <end position="235"/>
    </location>
</feature>
<dbReference type="GO" id="GO:0005524">
    <property type="term" value="F:ATP binding"/>
    <property type="evidence" value="ECO:0007669"/>
    <property type="project" value="UniProtKB-KW"/>
</dbReference>
<dbReference type="EMBL" id="FXTX01000021">
    <property type="protein sequence ID" value="SMP20721.1"/>
    <property type="molecule type" value="Genomic_DNA"/>
</dbReference>
<organism evidence="6 7">
    <name type="scientific">Venenivibrio stagnispumantis</name>
    <dbReference type="NCBI Taxonomy" id="407998"/>
    <lineage>
        <taxon>Bacteria</taxon>
        <taxon>Pseudomonadati</taxon>
        <taxon>Aquificota</taxon>
        <taxon>Aquificia</taxon>
        <taxon>Aquificales</taxon>
        <taxon>Hydrogenothermaceae</taxon>
        <taxon>Venenivibrio</taxon>
    </lineage>
</organism>
<name>A0AA45WPA6_9AQUI</name>
<evidence type="ECO:0000256" key="3">
    <source>
        <dbReference type="ARBA" id="ARBA00022741"/>
    </source>
</evidence>
<evidence type="ECO:0000256" key="2">
    <source>
        <dbReference type="ARBA" id="ARBA00022448"/>
    </source>
</evidence>
<dbReference type="GO" id="GO:0016887">
    <property type="term" value="F:ATP hydrolysis activity"/>
    <property type="evidence" value="ECO:0007669"/>
    <property type="project" value="InterPro"/>
</dbReference>
<dbReference type="PANTHER" id="PTHR42734:SF17">
    <property type="entry name" value="METAL TRANSPORT SYSTEM ATP-BINDING PROTEIN TM_0124-RELATED"/>
    <property type="match status" value="1"/>
</dbReference>
<dbReference type="PANTHER" id="PTHR42734">
    <property type="entry name" value="METAL TRANSPORT SYSTEM ATP-BINDING PROTEIN TM_0124-RELATED"/>
    <property type="match status" value="1"/>
</dbReference>
<reference evidence="6" key="1">
    <citation type="submission" date="2017-05" db="EMBL/GenBank/DDBJ databases">
        <authorList>
            <person name="Varghese N."/>
            <person name="Submissions S."/>
        </authorList>
    </citation>
    <scope>NUCLEOTIDE SEQUENCE</scope>
    <source>
        <strain evidence="6">DSM 18763</strain>
    </source>
</reference>
<evidence type="ECO:0000313" key="7">
    <source>
        <dbReference type="Proteomes" id="UP001157947"/>
    </source>
</evidence>
<protein>
    <submittedName>
        <fullName evidence="6">Zinc transport system ATP-binding protein</fullName>
    </submittedName>
</protein>
<dbReference type="PROSITE" id="PS50893">
    <property type="entry name" value="ABC_TRANSPORTER_2"/>
    <property type="match status" value="1"/>
</dbReference>
<dbReference type="InterPro" id="IPR050153">
    <property type="entry name" value="Metal_Ion_Import_ABC"/>
</dbReference>
<dbReference type="InterPro" id="IPR027417">
    <property type="entry name" value="P-loop_NTPase"/>
</dbReference>
<keyword evidence="4 6" id="KW-0067">ATP-binding</keyword>
<evidence type="ECO:0000256" key="4">
    <source>
        <dbReference type="ARBA" id="ARBA00022840"/>
    </source>
</evidence>
<dbReference type="RefSeq" id="WP_265134376.1">
    <property type="nucleotide sequence ID" value="NZ_FXTX01000021.1"/>
</dbReference>
<sequence length="253" mass="28490">MKAIEIFDLYVYLGGRYILEDINIQIEEGEIVAIVGPNGGGKTTLIRTILGLIKPEKGIIKIFDKTIKEAIKEGIIGYLPQRADYEIDFPFSALDVVMLGLINKKMSEKEKRKEALKYIEYVGMSGFEYKPFSKLSGGQKQRISIARVLASEPKIMFLDEPSTGIDVVAQEGFYDFLKRLRDEKGITIVMVSHDIGVVGNFVDKVAGLNKKLHYFGPPQQFLQKDVLFNLYGSEVKLLIHSPECITCQNFSLK</sequence>
<dbReference type="SMART" id="SM00382">
    <property type="entry name" value="AAA"/>
    <property type="match status" value="1"/>
</dbReference>
<dbReference type="Proteomes" id="UP001157947">
    <property type="component" value="Unassembled WGS sequence"/>
</dbReference>
<dbReference type="CDD" id="cd03235">
    <property type="entry name" value="ABC_Metallic_Cations"/>
    <property type="match status" value="1"/>
</dbReference>
<keyword evidence="2" id="KW-0813">Transport</keyword>
<gene>
    <name evidence="6" type="ORF">SAMN06264868_12112</name>
</gene>
<dbReference type="InterPro" id="IPR017871">
    <property type="entry name" value="ABC_transporter-like_CS"/>
</dbReference>
<dbReference type="FunFam" id="3.40.50.300:FF:000134">
    <property type="entry name" value="Iron-enterobactin ABC transporter ATP-binding protein"/>
    <property type="match status" value="1"/>
</dbReference>
<evidence type="ECO:0000256" key="1">
    <source>
        <dbReference type="ARBA" id="ARBA00005417"/>
    </source>
</evidence>
<comment type="similarity">
    <text evidence="1">Belongs to the ABC transporter superfamily.</text>
</comment>